<sequence length="73" mass="7536">MNPSFADENATSVSTYNDKTDGRDHFACRVVVTGSVAMVCVGDANLALDNVEPSDVKGTLACTVGMGFSASAF</sequence>
<reference evidence="2" key="1">
    <citation type="submission" date="2020-03" db="EMBL/GenBank/DDBJ databases">
        <title>Hybrid Assembly of Korean Phytophthora infestans isolates.</title>
        <authorList>
            <person name="Prokchorchik M."/>
            <person name="Lee Y."/>
            <person name="Seo J."/>
            <person name="Cho J.-H."/>
            <person name="Park Y.-E."/>
            <person name="Jang D.-C."/>
            <person name="Im J.-S."/>
            <person name="Choi J.-G."/>
            <person name="Park H.-J."/>
            <person name="Lee G.-B."/>
            <person name="Lee Y.-G."/>
            <person name="Hong S.-Y."/>
            <person name="Cho K."/>
            <person name="Sohn K.H."/>
        </authorList>
    </citation>
    <scope>NUCLEOTIDE SEQUENCE</scope>
    <source>
        <strain evidence="2">KR_2_A2</strain>
    </source>
</reference>
<proteinExistence type="predicted"/>
<accession>A0A8S9UR53</accession>
<feature type="region of interest" description="Disordered" evidence="1">
    <location>
        <begin position="1"/>
        <end position="21"/>
    </location>
</feature>
<gene>
    <name evidence="2" type="ORF">GN958_ATG08747</name>
</gene>
<protein>
    <submittedName>
        <fullName evidence="2">Uncharacterized protein</fullName>
    </submittedName>
</protein>
<dbReference type="Proteomes" id="UP000704712">
    <property type="component" value="Unassembled WGS sequence"/>
</dbReference>
<comment type="caution">
    <text evidence="2">The sequence shown here is derived from an EMBL/GenBank/DDBJ whole genome shotgun (WGS) entry which is preliminary data.</text>
</comment>
<dbReference type="EMBL" id="JAACNO010001217">
    <property type="protein sequence ID" value="KAF4142047.1"/>
    <property type="molecule type" value="Genomic_DNA"/>
</dbReference>
<feature type="compositionally biased region" description="Polar residues" evidence="1">
    <location>
        <begin position="1"/>
        <end position="17"/>
    </location>
</feature>
<evidence type="ECO:0000313" key="2">
    <source>
        <dbReference type="EMBL" id="KAF4142047.1"/>
    </source>
</evidence>
<name>A0A8S9UR53_PHYIN</name>
<evidence type="ECO:0000313" key="3">
    <source>
        <dbReference type="Proteomes" id="UP000704712"/>
    </source>
</evidence>
<evidence type="ECO:0000256" key="1">
    <source>
        <dbReference type="SAM" id="MobiDB-lite"/>
    </source>
</evidence>
<organism evidence="2 3">
    <name type="scientific">Phytophthora infestans</name>
    <name type="common">Potato late blight agent</name>
    <name type="synonym">Botrytis infestans</name>
    <dbReference type="NCBI Taxonomy" id="4787"/>
    <lineage>
        <taxon>Eukaryota</taxon>
        <taxon>Sar</taxon>
        <taxon>Stramenopiles</taxon>
        <taxon>Oomycota</taxon>
        <taxon>Peronosporomycetes</taxon>
        <taxon>Peronosporales</taxon>
        <taxon>Peronosporaceae</taxon>
        <taxon>Phytophthora</taxon>
    </lineage>
</organism>
<dbReference type="AlphaFoldDB" id="A0A8S9UR53"/>